<feature type="compositionally biased region" description="Basic and acidic residues" evidence="1">
    <location>
        <begin position="328"/>
        <end position="338"/>
    </location>
</feature>
<evidence type="ECO:0000259" key="3">
    <source>
        <dbReference type="Pfam" id="PF21046"/>
    </source>
</evidence>
<organism evidence="5 6">
    <name type="scientific">Friedmanniomyces simplex</name>
    <dbReference type="NCBI Taxonomy" id="329884"/>
    <lineage>
        <taxon>Eukaryota</taxon>
        <taxon>Fungi</taxon>
        <taxon>Dikarya</taxon>
        <taxon>Ascomycota</taxon>
        <taxon>Pezizomycotina</taxon>
        <taxon>Dothideomycetes</taxon>
        <taxon>Dothideomycetidae</taxon>
        <taxon>Mycosphaerellales</taxon>
        <taxon>Teratosphaeriaceae</taxon>
        <taxon>Friedmanniomyces</taxon>
    </lineage>
</organism>
<evidence type="ECO:0000313" key="6">
    <source>
        <dbReference type="Proteomes" id="UP000309340"/>
    </source>
</evidence>
<dbReference type="Pfam" id="PF21048">
    <property type="entry name" value="Rad26-like_N"/>
    <property type="match status" value="1"/>
</dbReference>
<feature type="domain" description="Rad26-like N-terminal" evidence="4">
    <location>
        <begin position="394"/>
        <end position="436"/>
    </location>
</feature>
<reference evidence="5 6" key="1">
    <citation type="submission" date="2017-03" db="EMBL/GenBank/DDBJ databases">
        <title>Genomes of endolithic fungi from Antarctica.</title>
        <authorList>
            <person name="Coleine C."/>
            <person name="Masonjones S."/>
            <person name="Stajich J.E."/>
        </authorList>
    </citation>
    <scope>NUCLEOTIDE SEQUENCE [LARGE SCALE GENOMIC DNA]</scope>
    <source>
        <strain evidence="5 6">CCFEE 5184</strain>
    </source>
</reference>
<feature type="region of interest" description="Disordered" evidence="1">
    <location>
        <begin position="254"/>
        <end position="381"/>
    </location>
</feature>
<keyword evidence="6" id="KW-1185">Reference proteome</keyword>
<proteinExistence type="predicted"/>
<evidence type="ECO:0000313" key="5">
    <source>
        <dbReference type="EMBL" id="TKA77824.1"/>
    </source>
</evidence>
<feature type="domain" description="Rad26-like C-terminal" evidence="3">
    <location>
        <begin position="761"/>
        <end position="823"/>
    </location>
</feature>
<dbReference type="Pfam" id="PF21046">
    <property type="entry name" value="Rad26-like_C"/>
    <property type="match status" value="1"/>
</dbReference>
<evidence type="ECO:0000259" key="2">
    <source>
        <dbReference type="Pfam" id="PF12331"/>
    </source>
</evidence>
<feature type="compositionally biased region" description="Acidic residues" evidence="1">
    <location>
        <begin position="1"/>
        <end position="16"/>
    </location>
</feature>
<feature type="compositionally biased region" description="Low complexity" evidence="1">
    <location>
        <begin position="150"/>
        <end position="162"/>
    </location>
</feature>
<feature type="domain" description="Rad26-like helical repeats" evidence="2">
    <location>
        <begin position="500"/>
        <end position="744"/>
    </location>
</feature>
<dbReference type="InterPro" id="IPR022093">
    <property type="entry name" value="Rad26-like_helical"/>
</dbReference>
<accession>A0A4U0XKR3</accession>
<dbReference type="Proteomes" id="UP000309340">
    <property type="component" value="Unassembled WGS sequence"/>
</dbReference>
<dbReference type="OrthoDB" id="5245063at2759"/>
<dbReference type="InterPro" id="IPR048379">
    <property type="entry name" value="Rad26-like_C"/>
</dbReference>
<protein>
    <recommendedName>
        <fullName evidence="7">DNA repair protein Rad26</fullName>
    </recommendedName>
</protein>
<evidence type="ECO:0000259" key="4">
    <source>
        <dbReference type="Pfam" id="PF21048"/>
    </source>
</evidence>
<feature type="compositionally biased region" description="Basic and acidic residues" evidence="1">
    <location>
        <begin position="839"/>
        <end position="862"/>
    </location>
</feature>
<evidence type="ECO:0008006" key="7">
    <source>
        <dbReference type="Google" id="ProtNLM"/>
    </source>
</evidence>
<dbReference type="EMBL" id="NAJQ01000128">
    <property type="protein sequence ID" value="TKA77824.1"/>
    <property type="molecule type" value="Genomic_DNA"/>
</dbReference>
<dbReference type="AlphaFoldDB" id="A0A4U0XKR3"/>
<dbReference type="Pfam" id="PF12331">
    <property type="entry name" value="Rad26-like_helical_rpts"/>
    <property type="match status" value="1"/>
</dbReference>
<feature type="region of interest" description="Disordered" evidence="1">
    <location>
        <begin position="1"/>
        <end position="182"/>
    </location>
</feature>
<sequence>MGDEDFFSDDDLDDIPDNTLRELEQNALASTQQSKPAGQASSRYGPKTGGYSARPPVKSNNLPWRPPQPRPPLAPPLVQAPPQAAPPASAPAPPSSDYGLDEEDVIDLDEPSMVIQPASGPHVGGNTQLRPSAPAAARYGSKAPLDSEAEAPFAAADAELGAQSPGQWAHAPHLQPRAGDGMDLSALQARVAELEAEQARLRQGEQAARNAAAIKQGEIAIVRSNQEKAAKEYERRIAVMQKLHADEAARVKAELEANKKEREKMETDNRFLQHDLEQESERVKRLNGPGKARTTGPGKEKDTPRKARRTVLGDGFDDAEVRPISPSRSREKTKESTPKHGAKRKRTANDSPVAALSFTQQPEAVRQVSSTEQPAASAEQPKVALRLVDKRYDFMQRLLNHSPYEGHERSIEALGNYKLPSNASRSLSSALLDELACPVASEEVEYLPLKLSRALLKLWTQCLDDKYYSPLYLLLDLLSFAMYLELASIKSQLIEEAVPLCVRTVDLIAAPTMRASTNPIFAATLNRTVQDKLADELCADEVMDLLLLLCDAATLCPGRLEVFWKHVDLHFTLLMLNKAQPVSQINAMLRALATSALPTTFGPISENAEIQRAQEMGIFDRLTSLLFEMPELPPDEPSYTESEIAELRMHILKVLKALCQTDHGSLLLAQHRSAIGRLIRFLDGQINKLYTLPPSLTRSMMKSDNHNNVDSDPTTPPLTPPAPTAHALIAQTINLTTRLFHHLLLRRSPNHHGDDNDDHSIDLTQKLTVIRGGHQKFLVCMSRLAFSEHLVLEYGIEEGVVEAAHEVLDSYLSPEEGEAVVRAVETPGSGRSGCWRGGGEVEKGGREGRRREEGVGGERDGDGDSAMSEPG</sequence>
<feature type="region of interest" description="Disordered" evidence="1">
    <location>
        <begin position="825"/>
        <end position="871"/>
    </location>
</feature>
<feature type="compositionally biased region" description="Polar residues" evidence="1">
    <location>
        <begin position="27"/>
        <end position="42"/>
    </location>
</feature>
<feature type="compositionally biased region" description="Polar residues" evidence="1">
    <location>
        <begin position="357"/>
        <end position="374"/>
    </location>
</feature>
<name>A0A4U0XKR3_9PEZI</name>
<feature type="compositionally biased region" description="Basic and acidic residues" evidence="1">
    <location>
        <begin position="254"/>
        <end position="284"/>
    </location>
</feature>
<feature type="compositionally biased region" description="Pro residues" evidence="1">
    <location>
        <begin position="64"/>
        <end position="94"/>
    </location>
</feature>
<dbReference type="STRING" id="329884.A0A4U0XKR3"/>
<dbReference type="InterPro" id="IPR048380">
    <property type="entry name" value="Rad26-like_N"/>
</dbReference>
<feature type="compositionally biased region" description="Acidic residues" evidence="1">
    <location>
        <begin position="99"/>
        <end position="110"/>
    </location>
</feature>
<gene>
    <name evidence="5" type="ORF">B0A55_04598</name>
</gene>
<evidence type="ECO:0000256" key="1">
    <source>
        <dbReference type="SAM" id="MobiDB-lite"/>
    </source>
</evidence>
<comment type="caution">
    <text evidence="5">The sequence shown here is derived from an EMBL/GenBank/DDBJ whole genome shotgun (WGS) entry which is preliminary data.</text>
</comment>